<protein>
    <submittedName>
        <fullName evidence="3">DUF222 domain-containing protein</fullName>
    </submittedName>
</protein>
<dbReference type="Pfam" id="PF02720">
    <property type="entry name" value="DUF222"/>
    <property type="match status" value="1"/>
</dbReference>
<sequence>MESNGASHNRRDDSRPAVDGVGSAPLGVAASDVTVDECWLLVEGAVAEAVSGVVSADSLRLLRSVLDRSLACDFGEYVVLLERLDEAEDLPEELRVDVIRAWERVSASARARQDDQLADHRANAAAAAARVYRAQPAGSTRPGVEELERFARMEVTAALKWTDGHAKRRIDQASRVIDRLPSTHVLHRAAVLSSSQVAVLDENSKDFDAYQASAFEMWLLPKIPELTVAKTRRLAARYCANLCPEILSDRHEQALTRRCVKKQACPDGMAILEAYLPADAAEIVYNCLTTFAHTGPPETTVSQRRADALVDLALAGLAGYTEPAGRALTTTLNVTIPATLLAQTLDDLAAREGGDRTGVGSGGAGSGDDQKGAVGGRPDDGMTGSGNDAHSTAGGATASGSAAGASGTSSSSSDVPAGDFTGADASRNAISTGPPTGERPASDEEPAGAAILAGYGVIPPILAVRLAADATWRRIITDPINGTVLHIDSSEYRPPEELKRYVIARSQHCIFIGCTVPAHKCDLDHTVPFPVGRTTAANMGPLSRGHHRLKTFGQWKLEQPDNGVFRWTDPHHRQYWVTPEPLESEPLHDLNLALPDVPPF</sequence>
<organism evidence="3 4">
    <name type="scientific">Saxibacter everestensis</name>
    <dbReference type="NCBI Taxonomy" id="2909229"/>
    <lineage>
        <taxon>Bacteria</taxon>
        <taxon>Bacillati</taxon>
        <taxon>Actinomycetota</taxon>
        <taxon>Actinomycetes</taxon>
        <taxon>Micrococcales</taxon>
        <taxon>Brevibacteriaceae</taxon>
        <taxon>Saxibacter</taxon>
    </lineage>
</organism>
<feature type="region of interest" description="Disordered" evidence="1">
    <location>
        <begin position="1"/>
        <end position="20"/>
    </location>
</feature>
<dbReference type="RefSeq" id="WP_349638383.1">
    <property type="nucleotide sequence ID" value="NZ_CP090958.1"/>
</dbReference>
<dbReference type="EMBL" id="CP090958">
    <property type="protein sequence ID" value="WGW11593.1"/>
    <property type="molecule type" value="Genomic_DNA"/>
</dbReference>
<feature type="compositionally biased region" description="Low complexity" evidence="1">
    <location>
        <begin position="391"/>
        <end position="413"/>
    </location>
</feature>
<evidence type="ECO:0000256" key="1">
    <source>
        <dbReference type="SAM" id="MobiDB-lite"/>
    </source>
</evidence>
<feature type="domain" description="DUF222" evidence="2">
    <location>
        <begin position="120"/>
        <end position="355"/>
    </location>
</feature>
<accession>A0ABY8QRI3</accession>
<keyword evidence="4" id="KW-1185">Reference proteome</keyword>
<reference evidence="3 4" key="1">
    <citation type="submission" date="2023-05" db="EMBL/GenBank/DDBJ databases">
        <title>Lithophilousrod everest ZFBP1038 complete genpme.</title>
        <authorList>
            <person name="Tian M."/>
        </authorList>
    </citation>
    <scope>NUCLEOTIDE SEQUENCE [LARGE SCALE GENOMIC DNA]</scope>
    <source>
        <strain evidence="3 4">ZFBP1038</strain>
    </source>
</reference>
<evidence type="ECO:0000313" key="3">
    <source>
        <dbReference type="EMBL" id="WGW11593.1"/>
    </source>
</evidence>
<evidence type="ECO:0000313" key="4">
    <source>
        <dbReference type="Proteomes" id="UP001209083"/>
    </source>
</evidence>
<evidence type="ECO:0000259" key="2">
    <source>
        <dbReference type="Pfam" id="PF02720"/>
    </source>
</evidence>
<feature type="compositionally biased region" description="Gly residues" evidence="1">
    <location>
        <begin position="356"/>
        <end position="366"/>
    </location>
</feature>
<name>A0ABY8QRI3_9MICO</name>
<feature type="region of interest" description="Disordered" evidence="1">
    <location>
        <begin position="352"/>
        <end position="444"/>
    </location>
</feature>
<dbReference type="InterPro" id="IPR003870">
    <property type="entry name" value="DUF222"/>
</dbReference>
<dbReference type="Proteomes" id="UP001209083">
    <property type="component" value="Chromosome"/>
</dbReference>
<gene>
    <name evidence="3" type="ORF">LWF01_16090</name>
</gene>
<proteinExistence type="predicted"/>